<dbReference type="InterPro" id="IPR023631">
    <property type="entry name" value="Amidase_dom"/>
</dbReference>
<keyword evidence="3" id="KW-1185">Reference proteome</keyword>
<sequence length="492" mass="52990">MGSQRKTNGLSHTAVPGQLCDLTASQARLLIGQGVISPVEILESCIARVEASNPSINAVVTKAYERARLEAVRAAQDVADGRPLGILHGLPILIKDLNETENIRTTYCSPLYEDHIPNADDTVVARLRQHGAIVFGKTNSPEFGIGSNTTNRVFGPTRNPFATDLTVGGSSGGAAAALSTHMAPIVNGSDSGASIRNPAAFCGIVGLRPTPGLVSSPERKVGMSTNGVEGPMARTVADVALLLAAMAKHDPRDMMSVPVEPKQFLTLKSVDASSLRVGFSEDLGFAPVDKIVRETFRRKLEIISPSLAVCEECDVQMTDAEEAYWGVRGLYLLAGHHARYKQHGQALDANLVWNIEDALHSTPLQYAEAFSAQTRIYRDFQSVFDKYDVLITPAVNVLPFPHAQSYPTTLEGRPARHYAEWYSITYAVSLVGHPAISLSAGLDPHGTPFGLQVIGTRFNDRRLLEVAQALELVLSSHAETRRPEPDVAALSS</sequence>
<dbReference type="AlphaFoldDB" id="A0A6A6C0H2"/>
<dbReference type="Proteomes" id="UP000799537">
    <property type="component" value="Unassembled WGS sequence"/>
</dbReference>
<evidence type="ECO:0000313" key="3">
    <source>
        <dbReference type="Proteomes" id="UP000799537"/>
    </source>
</evidence>
<reference evidence="2" key="1">
    <citation type="journal article" date="2020" name="Stud. Mycol.">
        <title>101 Dothideomycetes genomes: a test case for predicting lifestyles and emergence of pathogens.</title>
        <authorList>
            <person name="Haridas S."/>
            <person name="Albert R."/>
            <person name="Binder M."/>
            <person name="Bloem J."/>
            <person name="Labutti K."/>
            <person name="Salamov A."/>
            <person name="Andreopoulos B."/>
            <person name="Baker S."/>
            <person name="Barry K."/>
            <person name="Bills G."/>
            <person name="Bluhm B."/>
            <person name="Cannon C."/>
            <person name="Castanera R."/>
            <person name="Culley D."/>
            <person name="Daum C."/>
            <person name="Ezra D."/>
            <person name="Gonzalez J."/>
            <person name="Henrissat B."/>
            <person name="Kuo A."/>
            <person name="Liang C."/>
            <person name="Lipzen A."/>
            <person name="Lutzoni F."/>
            <person name="Magnuson J."/>
            <person name="Mondo S."/>
            <person name="Nolan M."/>
            <person name="Ohm R."/>
            <person name="Pangilinan J."/>
            <person name="Park H.-J."/>
            <person name="Ramirez L."/>
            <person name="Alfaro M."/>
            <person name="Sun H."/>
            <person name="Tritt A."/>
            <person name="Yoshinaga Y."/>
            <person name="Zwiers L.-H."/>
            <person name="Turgeon B."/>
            <person name="Goodwin S."/>
            <person name="Spatafora J."/>
            <person name="Crous P."/>
            <person name="Grigoriev I."/>
        </authorList>
    </citation>
    <scope>NUCLEOTIDE SEQUENCE</scope>
    <source>
        <strain evidence="2">ATCC 36951</strain>
    </source>
</reference>
<dbReference type="Gene3D" id="3.90.1300.10">
    <property type="entry name" value="Amidase signature (AS) domain"/>
    <property type="match status" value="1"/>
</dbReference>
<dbReference type="Pfam" id="PF01425">
    <property type="entry name" value="Amidase"/>
    <property type="match status" value="1"/>
</dbReference>
<dbReference type="PANTHER" id="PTHR11895:SF76">
    <property type="entry name" value="INDOLEACETAMIDE HYDROLASE"/>
    <property type="match status" value="1"/>
</dbReference>
<evidence type="ECO:0000259" key="1">
    <source>
        <dbReference type="Pfam" id="PF01425"/>
    </source>
</evidence>
<dbReference type="InterPro" id="IPR000120">
    <property type="entry name" value="Amidase"/>
</dbReference>
<dbReference type="GO" id="GO:0003824">
    <property type="term" value="F:catalytic activity"/>
    <property type="evidence" value="ECO:0007669"/>
    <property type="project" value="InterPro"/>
</dbReference>
<proteinExistence type="predicted"/>
<dbReference type="RefSeq" id="XP_033660201.1">
    <property type="nucleotide sequence ID" value="XM_033814608.1"/>
</dbReference>
<gene>
    <name evidence="2" type="ORF">M409DRAFT_60898</name>
</gene>
<dbReference type="OrthoDB" id="566138at2759"/>
<name>A0A6A6C0H2_ZASCE</name>
<organism evidence="2 3">
    <name type="scientific">Zasmidium cellare ATCC 36951</name>
    <dbReference type="NCBI Taxonomy" id="1080233"/>
    <lineage>
        <taxon>Eukaryota</taxon>
        <taxon>Fungi</taxon>
        <taxon>Dikarya</taxon>
        <taxon>Ascomycota</taxon>
        <taxon>Pezizomycotina</taxon>
        <taxon>Dothideomycetes</taxon>
        <taxon>Dothideomycetidae</taxon>
        <taxon>Mycosphaerellales</taxon>
        <taxon>Mycosphaerellaceae</taxon>
        <taxon>Zasmidium</taxon>
    </lineage>
</organism>
<dbReference type="EMBL" id="ML993639">
    <property type="protein sequence ID" value="KAF2159312.1"/>
    <property type="molecule type" value="Genomic_DNA"/>
</dbReference>
<dbReference type="SUPFAM" id="SSF75304">
    <property type="entry name" value="Amidase signature (AS) enzymes"/>
    <property type="match status" value="1"/>
</dbReference>
<protein>
    <recommendedName>
        <fullName evidence="1">Amidase domain-containing protein</fullName>
    </recommendedName>
</protein>
<accession>A0A6A6C0H2</accession>
<feature type="domain" description="Amidase" evidence="1">
    <location>
        <begin position="40"/>
        <end position="464"/>
    </location>
</feature>
<evidence type="ECO:0000313" key="2">
    <source>
        <dbReference type="EMBL" id="KAF2159312.1"/>
    </source>
</evidence>
<dbReference type="InterPro" id="IPR036928">
    <property type="entry name" value="AS_sf"/>
</dbReference>
<dbReference type="GeneID" id="54567880"/>
<dbReference type="PANTHER" id="PTHR11895">
    <property type="entry name" value="TRANSAMIDASE"/>
    <property type="match status" value="1"/>
</dbReference>